<sequence length="313" mass="35487">MSIHNLIVPVHLISTPFGERLVESSVEVGDILQLDENEELWATVDLLTSCAFFSFAGSDIISCNPVAGAAYDIAPFLFHISRLDPESPTLPDSPFLLPHSRLSHPRRVIRPQKTLNHGLHIKGTIRLLFSSAEEVRNIIYAYCVPALEDRYELDDLYDLRLERFRVETSCFLRTCKQIYLEAKPILYAFATNFTEAGYIGAGENPSFSRFTLRGVDPFRLSLVRDLQFQLEYACPFCVIRICLSIFLKDCGEDLRNLRVLHIHFSKALRNTLGSCAGNLRDEPQPLAEFAESNANLRTVKVSGNYDRKWLDGL</sequence>
<accession>A0A4Q4TTC6</accession>
<name>A0A4Q4TTC6_9PEZI</name>
<evidence type="ECO:0000313" key="2">
    <source>
        <dbReference type="Proteomes" id="UP000293360"/>
    </source>
</evidence>
<gene>
    <name evidence="1" type="ORF">DL764_000471</name>
</gene>
<dbReference type="Proteomes" id="UP000293360">
    <property type="component" value="Unassembled WGS sequence"/>
</dbReference>
<organism evidence="1 2">
    <name type="scientific">Monosporascus ibericus</name>
    <dbReference type="NCBI Taxonomy" id="155417"/>
    <lineage>
        <taxon>Eukaryota</taxon>
        <taxon>Fungi</taxon>
        <taxon>Dikarya</taxon>
        <taxon>Ascomycota</taxon>
        <taxon>Pezizomycotina</taxon>
        <taxon>Sordariomycetes</taxon>
        <taxon>Xylariomycetidae</taxon>
        <taxon>Xylariales</taxon>
        <taxon>Xylariales incertae sedis</taxon>
        <taxon>Monosporascus</taxon>
    </lineage>
</organism>
<protein>
    <submittedName>
        <fullName evidence="1">Uncharacterized protein</fullName>
    </submittedName>
</protein>
<dbReference type="EMBL" id="QJNU01000014">
    <property type="protein sequence ID" value="RYP10681.1"/>
    <property type="molecule type" value="Genomic_DNA"/>
</dbReference>
<evidence type="ECO:0000313" key="1">
    <source>
        <dbReference type="EMBL" id="RYP10681.1"/>
    </source>
</evidence>
<keyword evidence="2" id="KW-1185">Reference proteome</keyword>
<comment type="caution">
    <text evidence="1">The sequence shown here is derived from an EMBL/GenBank/DDBJ whole genome shotgun (WGS) entry which is preliminary data.</text>
</comment>
<reference evidence="1 2" key="1">
    <citation type="submission" date="2018-06" db="EMBL/GenBank/DDBJ databases">
        <title>Complete Genomes of Monosporascus.</title>
        <authorList>
            <person name="Robinson A.J."/>
            <person name="Natvig D.O."/>
        </authorList>
    </citation>
    <scope>NUCLEOTIDE SEQUENCE [LARGE SCALE GENOMIC DNA]</scope>
    <source>
        <strain evidence="1 2">CBS 110550</strain>
    </source>
</reference>
<dbReference type="OrthoDB" id="2951834at2759"/>
<dbReference type="AlphaFoldDB" id="A0A4Q4TTC6"/>
<proteinExistence type="predicted"/>